<dbReference type="InParanoid" id="A0A672J9Q2"/>
<proteinExistence type="predicted"/>
<reference evidence="1" key="3">
    <citation type="submission" date="2025-09" db="UniProtKB">
        <authorList>
            <consortium name="Ensembl"/>
        </authorList>
    </citation>
    <scope>IDENTIFICATION</scope>
</reference>
<dbReference type="Ensembl" id="ENSSFAT00005051548.1">
    <property type="protein sequence ID" value="ENSSFAP00005049917.1"/>
    <property type="gene ID" value="ENSSFAG00005024099.1"/>
</dbReference>
<organism evidence="1 2">
    <name type="scientific">Salarias fasciatus</name>
    <name type="common">Jewelled blenny</name>
    <name type="synonym">Blennius fasciatus</name>
    <dbReference type="NCBI Taxonomy" id="181472"/>
    <lineage>
        <taxon>Eukaryota</taxon>
        <taxon>Metazoa</taxon>
        <taxon>Chordata</taxon>
        <taxon>Craniata</taxon>
        <taxon>Vertebrata</taxon>
        <taxon>Euteleostomi</taxon>
        <taxon>Actinopterygii</taxon>
        <taxon>Neopterygii</taxon>
        <taxon>Teleostei</taxon>
        <taxon>Neoteleostei</taxon>
        <taxon>Acanthomorphata</taxon>
        <taxon>Ovalentaria</taxon>
        <taxon>Blenniimorphae</taxon>
        <taxon>Blenniiformes</taxon>
        <taxon>Blennioidei</taxon>
        <taxon>Blenniidae</taxon>
        <taxon>Salariinae</taxon>
        <taxon>Salarias</taxon>
    </lineage>
</organism>
<reference evidence="1" key="2">
    <citation type="submission" date="2025-08" db="UniProtKB">
        <authorList>
            <consortium name="Ensembl"/>
        </authorList>
    </citation>
    <scope>IDENTIFICATION</scope>
</reference>
<dbReference type="Proteomes" id="UP000472267">
    <property type="component" value="Chromosome 19"/>
</dbReference>
<sequence>MLLGTFCKCLQPSSFSSTQLITSLMQINKADEPQINCGLYESTKPQCEEDDPFMLSAYVYSEKVGRFPVNVHGRWRRRGSTSNVIHLHFIHKRLFSILPKKGSLGKKKINHFTFGKIKVW</sequence>
<evidence type="ECO:0000313" key="2">
    <source>
        <dbReference type="Proteomes" id="UP000472267"/>
    </source>
</evidence>
<evidence type="ECO:0000313" key="1">
    <source>
        <dbReference type="Ensembl" id="ENSSFAP00005049917.1"/>
    </source>
</evidence>
<reference evidence="1" key="1">
    <citation type="submission" date="2019-06" db="EMBL/GenBank/DDBJ databases">
        <authorList>
            <consortium name="Wellcome Sanger Institute Data Sharing"/>
        </authorList>
    </citation>
    <scope>NUCLEOTIDE SEQUENCE [LARGE SCALE GENOMIC DNA]</scope>
</reference>
<keyword evidence="2" id="KW-1185">Reference proteome</keyword>
<accession>A0A672J9Q2</accession>
<protein>
    <submittedName>
        <fullName evidence="1">Uncharacterized protein</fullName>
    </submittedName>
</protein>
<dbReference type="AlphaFoldDB" id="A0A672J9Q2"/>
<name>A0A672J9Q2_SALFA</name>